<dbReference type="SUPFAM" id="SSF51556">
    <property type="entry name" value="Metallo-dependent hydrolases"/>
    <property type="match status" value="1"/>
</dbReference>
<organism evidence="2">
    <name type="scientific">freshwater metagenome</name>
    <dbReference type="NCBI Taxonomy" id="449393"/>
    <lineage>
        <taxon>unclassified sequences</taxon>
        <taxon>metagenomes</taxon>
        <taxon>ecological metagenomes</taxon>
    </lineage>
</organism>
<evidence type="ECO:0000313" key="2">
    <source>
        <dbReference type="EMBL" id="CAB4677032.1"/>
    </source>
</evidence>
<dbReference type="InterPro" id="IPR011059">
    <property type="entry name" value="Metal-dep_hydrolase_composite"/>
</dbReference>
<reference evidence="2" key="1">
    <citation type="submission" date="2020-05" db="EMBL/GenBank/DDBJ databases">
        <authorList>
            <person name="Chiriac C."/>
            <person name="Salcher M."/>
            <person name="Ghai R."/>
            <person name="Kavagutti S V."/>
        </authorList>
    </citation>
    <scope>NUCLEOTIDE SEQUENCE</scope>
</reference>
<name>A0A6J6MT89_9ZZZZ</name>
<dbReference type="Gene3D" id="3.20.20.140">
    <property type="entry name" value="Metal-dependent hydrolases"/>
    <property type="match status" value="2"/>
</dbReference>
<dbReference type="AlphaFoldDB" id="A0A6J6MT89"/>
<dbReference type="Pfam" id="PF07969">
    <property type="entry name" value="Amidohydro_3"/>
    <property type="match status" value="1"/>
</dbReference>
<sequence>MSMRTVISNAEVDGRLVSVVIEDEIIAAVDERPPSGEFSAIDANGAALIPGLHDHHVHLLAMAARLEGVDLDALEDADAFDRALGTAAASAGDGWVRASGYDEHRHGPLDCHRLDALVGATKVRVQHRSGLAWVLSSAGLDAVLGDDNPAGVELDSSGRPTGRLLRLDAWLAERVGVTAPSLQNIGAQLSSIGVTGVTDATYKLGAGRAELLRQAVQSGSLPQSLTLLGVNDDERASIEGWASVGPVKILVDEVVGLDVDLLAKRIEAHHRVGRAVAIHAVSRAETVTVATAMALAGMMPGDRIEHGSVLPTDLDSLLAAGGVTVIVQPALVSERGDHYLEVVDSEDLPFLHRAATLLEAGVRVAAGSDAPVTSADPWLAIAAASTRTTRTGQRLGVTERVEAATALGWYLTDPLDPSGPIRRVKVGAQADLCLLDAPLTEVLADPNASHVRNTWVRGRLVHS</sequence>
<evidence type="ECO:0000259" key="1">
    <source>
        <dbReference type="Pfam" id="PF07969"/>
    </source>
</evidence>
<dbReference type="EMBL" id="CAEZXE010000050">
    <property type="protein sequence ID" value="CAB4677032.1"/>
    <property type="molecule type" value="Genomic_DNA"/>
</dbReference>
<accession>A0A6J6MT89</accession>
<protein>
    <submittedName>
        <fullName evidence="2">Unannotated protein</fullName>
    </submittedName>
</protein>
<proteinExistence type="predicted"/>
<dbReference type="PANTHER" id="PTHR22642:SF2">
    <property type="entry name" value="PROTEIN LONG AFTER FAR-RED 3"/>
    <property type="match status" value="1"/>
</dbReference>
<dbReference type="GO" id="GO:0016810">
    <property type="term" value="F:hydrolase activity, acting on carbon-nitrogen (but not peptide) bonds"/>
    <property type="evidence" value="ECO:0007669"/>
    <property type="project" value="InterPro"/>
</dbReference>
<dbReference type="Gene3D" id="2.30.40.10">
    <property type="entry name" value="Urease, subunit C, domain 1"/>
    <property type="match status" value="1"/>
</dbReference>
<dbReference type="PANTHER" id="PTHR22642">
    <property type="entry name" value="IMIDAZOLONEPROPIONASE"/>
    <property type="match status" value="1"/>
</dbReference>
<dbReference type="InterPro" id="IPR032466">
    <property type="entry name" value="Metal_Hydrolase"/>
</dbReference>
<dbReference type="Gene3D" id="3.10.310.70">
    <property type="match status" value="1"/>
</dbReference>
<dbReference type="InterPro" id="IPR013108">
    <property type="entry name" value="Amidohydro_3"/>
</dbReference>
<feature type="domain" description="Amidohydrolase 3" evidence="1">
    <location>
        <begin position="40"/>
        <end position="462"/>
    </location>
</feature>
<dbReference type="SUPFAM" id="SSF51338">
    <property type="entry name" value="Composite domain of metallo-dependent hydrolases"/>
    <property type="match status" value="1"/>
</dbReference>
<gene>
    <name evidence="2" type="ORF">UFOPK2350_00729</name>
</gene>